<sequence>TSVNTALSSFENNVENSLAFQLEVTKSTIQSSKLADAEGNNAKNSQVTEISSSYVNQLAKAELKFLPNLRIASNLLSNELKEDL</sequence>
<proteinExistence type="predicted"/>
<evidence type="ECO:0000313" key="2">
    <source>
        <dbReference type="Proteomes" id="UP001199314"/>
    </source>
</evidence>
<keyword evidence="2" id="KW-1185">Reference proteome</keyword>
<protein>
    <recommendedName>
        <fullName evidence="3">TolC family protein</fullName>
    </recommendedName>
</protein>
<reference evidence="2" key="1">
    <citation type="submission" date="2023-07" db="EMBL/GenBank/DDBJ databases">
        <title>Novel species isolated from saline lakes on Tibetan Plateau.</title>
        <authorList>
            <person name="Lu H."/>
        </authorList>
    </citation>
    <scope>NUCLEOTIDE SEQUENCE [LARGE SCALE GENOMIC DNA]</scope>
    <source>
        <strain evidence="2">CAK8W</strain>
    </source>
</reference>
<feature type="non-terminal residue" evidence="1">
    <location>
        <position position="1"/>
    </location>
</feature>
<feature type="non-terminal residue" evidence="1">
    <location>
        <position position="84"/>
    </location>
</feature>
<name>A0ABS7XLS2_9FLAO</name>
<gene>
    <name evidence="1" type="ORF">LB452_13490</name>
</gene>
<evidence type="ECO:0000313" key="1">
    <source>
        <dbReference type="EMBL" id="MBZ9779930.1"/>
    </source>
</evidence>
<comment type="caution">
    <text evidence="1">The sequence shown here is derived from an EMBL/GenBank/DDBJ whole genome shotgun (WGS) entry which is preliminary data.</text>
</comment>
<evidence type="ECO:0008006" key="3">
    <source>
        <dbReference type="Google" id="ProtNLM"/>
    </source>
</evidence>
<dbReference type="Proteomes" id="UP001199314">
    <property type="component" value="Unassembled WGS sequence"/>
</dbReference>
<organism evidence="1 2">
    <name type="scientific">Psychroflexus longus</name>
    <dbReference type="NCBI Taxonomy" id="2873596"/>
    <lineage>
        <taxon>Bacteria</taxon>
        <taxon>Pseudomonadati</taxon>
        <taxon>Bacteroidota</taxon>
        <taxon>Flavobacteriia</taxon>
        <taxon>Flavobacteriales</taxon>
        <taxon>Flavobacteriaceae</taxon>
        <taxon>Psychroflexus</taxon>
    </lineage>
</organism>
<dbReference type="RefSeq" id="WP_224462256.1">
    <property type="nucleotide sequence ID" value="NZ_JAIQZE010000040.1"/>
</dbReference>
<accession>A0ABS7XLS2</accession>
<dbReference type="EMBL" id="JAIQZE010000040">
    <property type="protein sequence ID" value="MBZ9779930.1"/>
    <property type="molecule type" value="Genomic_DNA"/>
</dbReference>